<dbReference type="Pfam" id="PF03101">
    <property type="entry name" value="FAR1"/>
    <property type="match status" value="1"/>
</dbReference>
<evidence type="ECO:0000313" key="7">
    <source>
        <dbReference type="Proteomes" id="UP000811246"/>
    </source>
</evidence>
<dbReference type="Pfam" id="PF10551">
    <property type="entry name" value="MULE"/>
    <property type="match status" value="1"/>
</dbReference>
<reference evidence="6" key="1">
    <citation type="submission" date="2021-01" db="EMBL/GenBank/DDBJ databases">
        <authorList>
            <person name="Lovell J.T."/>
            <person name="Bentley N."/>
            <person name="Bhattarai G."/>
            <person name="Jenkins J.W."/>
            <person name="Sreedasyam A."/>
            <person name="Alarcon Y."/>
            <person name="Bock C."/>
            <person name="Boston L."/>
            <person name="Carlson J."/>
            <person name="Cervantes K."/>
            <person name="Clermont K."/>
            <person name="Krom N."/>
            <person name="Kubenka K."/>
            <person name="Mamidi S."/>
            <person name="Mattison C."/>
            <person name="Monteros M."/>
            <person name="Pisani C."/>
            <person name="Plott C."/>
            <person name="Rajasekar S."/>
            <person name="Rhein H.S."/>
            <person name="Rohla C."/>
            <person name="Song M."/>
            <person name="Hilaire R.S."/>
            <person name="Shu S."/>
            <person name="Wells L."/>
            <person name="Wang X."/>
            <person name="Webber J."/>
            <person name="Heerema R.J."/>
            <person name="Klein P."/>
            <person name="Conner P."/>
            <person name="Grauke L."/>
            <person name="Grimwood J."/>
            <person name="Schmutz J."/>
            <person name="Randall J.J."/>
        </authorList>
    </citation>
    <scope>NUCLEOTIDE SEQUENCE</scope>
    <source>
        <tissue evidence="6">Leaf</tissue>
    </source>
</reference>
<dbReference type="GO" id="GO:0008270">
    <property type="term" value="F:zinc ion binding"/>
    <property type="evidence" value="ECO:0007669"/>
    <property type="project" value="UniProtKB-KW"/>
</dbReference>
<dbReference type="AlphaFoldDB" id="A0A922JGX5"/>
<dbReference type="InterPro" id="IPR007527">
    <property type="entry name" value="Znf_SWIM"/>
</dbReference>
<sequence length="663" mass="78002">MGFSPHQVPWQNILDHTPKLGLEFDSEQEAYDFYNEYGRNYGFSIRREWYNKRKVDGLVTSRKFVCCKEGLRAQCERDKQKRYERAETRTGCKAHMIIRHDKEKQKYSIHSIELNHNHALHIPQCAHMMPSQRKISKAQALEIDLADDSGIQLQDSYEFMGRQVGGKDALGYTKQDQKNYLHNKRQRELKYGEAGSLLRYFQKQKRENPSFYNAVQLDAAEQITNIFWADAQMIVDYNLFGDVVSFDTTYRTNKEYGPLAMFVGFNHHRETAIFGAALLHDETIESFKWLFETFFEAMSGKKPKTIFTDQDPAMAKAISMVMPSTYHRLCKWHLMQNAMKHVGHLLRGEGGFRIDFSACFKIYEEEEVLFSAWDSMLHKYNVCDNYWLQHLFELKEKWAKAYVKMSFSAGMTSTQLSESLNSDLKDYLLSDYDIVKFFTHFERLLNAKRYKELQAEYNLRQKLPRVKIASPMLVQAVNTYTSQLFLKFQKQYEEFQGAFVKEFQGRGERDSSHEYVVSIYGKPKDRRVIWNSLKNNVSCSCRKFERKFERCGILCSHALKILDVMDIKVLPEKYILKRWTKEAKNESVQDFNGHDIITDTNLEVTTRYKSLCPLYVKLISRAAECEEAYMLALENYKELSGKIEDIFRKNMIFAKLKILNNIY</sequence>
<dbReference type="Proteomes" id="UP000811246">
    <property type="component" value="Chromosome 6"/>
</dbReference>
<dbReference type="SMART" id="SM00575">
    <property type="entry name" value="ZnF_PMZ"/>
    <property type="match status" value="1"/>
</dbReference>
<proteinExistence type="predicted"/>
<keyword evidence="2 4" id="KW-0863">Zinc-finger</keyword>
<dbReference type="InterPro" id="IPR018289">
    <property type="entry name" value="MULE_transposase_dom"/>
</dbReference>
<evidence type="ECO:0000256" key="4">
    <source>
        <dbReference type="PROSITE-ProRule" id="PRU00325"/>
    </source>
</evidence>
<dbReference type="Pfam" id="PF04434">
    <property type="entry name" value="SWIM"/>
    <property type="match status" value="1"/>
</dbReference>
<evidence type="ECO:0000313" key="6">
    <source>
        <dbReference type="EMBL" id="KAG6708291.1"/>
    </source>
</evidence>
<keyword evidence="1" id="KW-0479">Metal-binding</keyword>
<dbReference type="EMBL" id="CM031830">
    <property type="protein sequence ID" value="KAG6708291.1"/>
    <property type="molecule type" value="Genomic_DNA"/>
</dbReference>
<dbReference type="PANTHER" id="PTHR47718:SF2">
    <property type="entry name" value="PROTEIN FAR1-RELATED SEQUENCE 5-LIKE"/>
    <property type="match status" value="1"/>
</dbReference>
<organism evidence="6 7">
    <name type="scientific">Carya illinoinensis</name>
    <name type="common">Pecan</name>
    <dbReference type="NCBI Taxonomy" id="32201"/>
    <lineage>
        <taxon>Eukaryota</taxon>
        <taxon>Viridiplantae</taxon>
        <taxon>Streptophyta</taxon>
        <taxon>Embryophyta</taxon>
        <taxon>Tracheophyta</taxon>
        <taxon>Spermatophyta</taxon>
        <taxon>Magnoliopsida</taxon>
        <taxon>eudicotyledons</taxon>
        <taxon>Gunneridae</taxon>
        <taxon>Pentapetalae</taxon>
        <taxon>rosids</taxon>
        <taxon>fabids</taxon>
        <taxon>Fagales</taxon>
        <taxon>Juglandaceae</taxon>
        <taxon>Carya</taxon>
    </lineage>
</organism>
<dbReference type="PANTHER" id="PTHR47718">
    <property type="entry name" value="OS01G0519700 PROTEIN"/>
    <property type="match status" value="1"/>
</dbReference>
<gene>
    <name evidence="6" type="ORF">I3842_06G073800</name>
</gene>
<evidence type="ECO:0000259" key="5">
    <source>
        <dbReference type="PROSITE" id="PS50966"/>
    </source>
</evidence>
<accession>A0A922JGX5</accession>
<name>A0A922JGX5_CARIL</name>
<dbReference type="InterPro" id="IPR006564">
    <property type="entry name" value="Znf_PMZ"/>
</dbReference>
<evidence type="ECO:0000256" key="3">
    <source>
        <dbReference type="ARBA" id="ARBA00022833"/>
    </source>
</evidence>
<dbReference type="InterPro" id="IPR004330">
    <property type="entry name" value="FAR1_DNA_bnd_dom"/>
</dbReference>
<dbReference type="PROSITE" id="PS50966">
    <property type="entry name" value="ZF_SWIM"/>
    <property type="match status" value="1"/>
</dbReference>
<evidence type="ECO:0000256" key="1">
    <source>
        <dbReference type="ARBA" id="ARBA00022723"/>
    </source>
</evidence>
<keyword evidence="3" id="KW-0862">Zinc</keyword>
<comment type="caution">
    <text evidence="6">The sequence shown here is derived from an EMBL/GenBank/DDBJ whole genome shotgun (WGS) entry which is preliminary data.</text>
</comment>
<evidence type="ECO:0000256" key="2">
    <source>
        <dbReference type="ARBA" id="ARBA00022771"/>
    </source>
</evidence>
<protein>
    <recommendedName>
        <fullName evidence="5">SWIM-type domain-containing protein</fullName>
    </recommendedName>
</protein>
<feature type="domain" description="SWIM-type" evidence="5">
    <location>
        <begin position="515"/>
        <end position="566"/>
    </location>
</feature>